<gene>
    <name evidence="2" type="ORF">OIH86_09455</name>
</gene>
<feature type="region of interest" description="Disordered" evidence="1">
    <location>
        <begin position="1"/>
        <end position="49"/>
    </location>
</feature>
<dbReference type="Proteomes" id="UP001526147">
    <property type="component" value="Unassembled WGS sequence"/>
</dbReference>
<evidence type="ECO:0000256" key="1">
    <source>
        <dbReference type="SAM" id="MobiDB-lite"/>
    </source>
</evidence>
<protein>
    <recommendedName>
        <fullName evidence="4">DUF4025 domain-containing protein</fullName>
    </recommendedName>
</protein>
<dbReference type="EMBL" id="JAOYEY010000035">
    <property type="protein sequence ID" value="MCV9885882.1"/>
    <property type="molecule type" value="Genomic_DNA"/>
</dbReference>
<accession>A0ABT3DGS5</accession>
<proteinExistence type="predicted"/>
<sequence>MRKDQYDDMLHLNGNKKEEHLEISSTGYGLESVTSTTSTQEDTRQTNQK</sequence>
<comment type="caution">
    <text evidence="2">The sequence shown here is derived from an EMBL/GenBank/DDBJ whole genome shotgun (WGS) entry which is preliminary data.</text>
</comment>
<organism evidence="2 3">
    <name type="scientific">Metabacillus halosaccharovorans</name>
    <dbReference type="NCBI Taxonomy" id="930124"/>
    <lineage>
        <taxon>Bacteria</taxon>
        <taxon>Bacillati</taxon>
        <taxon>Bacillota</taxon>
        <taxon>Bacilli</taxon>
        <taxon>Bacillales</taxon>
        <taxon>Bacillaceae</taxon>
        <taxon>Metabacillus</taxon>
    </lineage>
</organism>
<name>A0ABT3DGS5_9BACI</name>
<evidence type="ECO:0008006" key="4">
    <source>
        <dbReference type="Google" id="ProtNLM"/>
    </source>
</evidence>
<keyword evidence="3" id="KW-1185">Reference proteome</keyword>
<evidence type="ECO:0000313" key="2">
    <source>
        <dbReference type="EMBL" id="MCV9885882.1"/>
    </source>
</evidence>
<evidence type="ECO:0000313" key="3">
    <source>
        <dbReference type="Proteomes" id="UP001526147"/>
    </source>
</evidence>
<feature type="compositionally biased region" description="Basic and acidic residues" evidence="1">
    <location>
        <begin position="1"/>
        <end position="22"/>
    </location>
</feature>
<dbReference type="RefSeq" id="WP_264142581.1">
    <property type="nucleotide sequence ID" value="NZ_JAOYEY010000035.1"/>
</dbReference>
<feature type="compositionally biased region" description="Polar residues" evidence="1">
    <location>
        <begin position="23"/>
        <end position="49"/>
    </location>
</feature>
<reference evidence="2 3" key="1">
    <citation type="submission" date="2022-10" db="EMBL/GenBank/DDBJ databases">
        <title>Draft genome assembly of moderately radiation resistant bacterium Metabacillus halosaccharovorans.</title>
        <authorList>
            <person name="Pal S."/>
            <person name="Gopinathan A."/>
        </authorList>
    </citation>
    <scope>NUCLEOTIDE SEQUENCE [LARGE SCALE GENOMIC DNA]</scope>
    <source>
        <strain evidence="2 3">VITHBRA001</strain>
    </source>
</reference>